<evidence type="ECO:0000256" key="2">
    <source>
        <dbReference type="SAM" id="Phobius"/>
    </source>
</evidence>
<reference evidence="3" key="1">
    <citation type="journal article" date="2021" name="Nat. Commun.">
        <title>Genetic determinants of endophytism in the Arabidopsis root mycobiome.</title>
        <authorList>
            <person name="Mesny F."/>
            <person name="Miyauchi S."/>
            <person name="Thiergart T."/>
            <person name="Pickel B."/>
            <person name="Atanasova L."/>
            <person name="Karlsson M."/>
            <person name="Huettel B."/>
            <person name="Barry K.W."/>
            <person name="Haridas S."/>
            <person name="Chen C."/>
            <person name="Bauer D."/>
            <person name="Andreopoulos W."/>
            <person name="Pangilinan J."/>
            <person name="LaButti K."/>
            <person name="Riley R."/>
            <person name="Lipzen A."/>
            <person name="Clum A."/>
            <person name="Drula E."/>
            <person name="Henrissat B."/>
            <person name="Kohler A."/>
            <person name="Grigoriev I.V."/>
            <person name="Martin F.M."/>
            <person name="Hacquard S."/>
        </authorList>
    </citation>
    <scope>NUCLEOTIDE SEQUENCE</scope>
    <source>
        <strain evidence="3">MPI-CAGE-AT-0021</strain>
    </source>
</reference>
<feature type="transmembrane region" description="Helical" evidence="2">
    <location>
        <begin position="81"/>
        <end position="101"/>
    </location>
</feature>
<dbReference type="Proteomes" id="UP000717696">
    <property type="component" value="Unassembled WGS sequence"/>
</dbReference>
<gene>
    <name evidence="3" type="ORF">B0J13DRAFT_632826</name>
</gene>
<comment type="caution">
    <text evidence="3">The sequence shown here is derived from an EMBL/GenBank/DDBJ whole genome shotgun (WGS) entry which is preliminary data.</text>
</comment>
<feature type="transmembrane region" description="Helical" evidence="2">
    <location>
        <begin position="12"/>
        <end position="32"/>
    </location>
</feature>
<keyword evidence="4" id="KW-1185">Reference proteome</keyword>
<feature type="compositionally biased region" description="Basic residues" evidence="1">
    <location>
        <begin position="198"/>
        <end position="217"/>
    </location>
</feature>
<evidence type="ECO:0000313" key="3">
    <source>
        <dbReference type="EMBL" id="KAH7162039.1"/>
    </source>
</evidence>
<feature type="transmembrane region" description="Helical" evidence="2">
    <location>
        <begin position="113"/>
        <end position="137"/>
    </location>
</feature>
<proteinExistence type="predicted"/>
<dbReference type="AlphaFoldDB" id="A0A9P9JD32"/>
<evidence type="ECO:0000256" key="1">
    <source>
        <dbReference type="SAM" id="MobiDB-lite"/>
    </source>
</evidence>
<feature type="transmembrane region" description="Helical" evidence="2">
    <location>
        <begin position="44"/>
        <end position="61"/>
    </location>
</feature>
<keyword evidence="2" id="KW-1133">Transmembrane helix</keyword>
<feature type="compositionally biased region" description="Basic residues" evidence="1">
    <location>
        <begin position="170"/>
        <end position="179"/>
    </location>
</feature>
<dbReference type="OrthoDB" id="3436860at2759"/>
<feature type="compositionally biased region" description="Polar residues" evidence="1">
    <location>
        <begin position="243"/>
        <end position="263"/>
    </location>
</feature>
<evidence type="ECO:0000313" key="4">
    <source>
        <dbReference type="Proteomes" id="UP000717696"/>
    </source>
</evidence>
<sequence>MSGFFTNRFKFSIQVFQVILVHAVLILTFIRMMNKPKGMPKGRASTMAMGMSAKSLMILFYEILSSKVKMFKRFKSLKAYFILNALEIVFWGAVVFLMIQANIKFCEALNCTLSWVVVGLSIFMSIIAGHMAVVTWLDWRYFKANGVERGTKYTTMNDVEMKADTSYKTSSRRRSRSHSHNLERDGLVRPSASTSPRREHRERRHSHGSRTRSHGSRSHSQGYETYRSHHDQRGHAAAYEQNLAGQGQYYQQPTSHDGSQHFQQPVHYGRQ</sequence>
<dbReference type="EMBL" id="JAGMUU010000001">
    <property type="protein sequence ID" value="KAH7162039.1"/>
    <property type="molecule type" value="Genomic_DNA"/>
</dbReference>
<organism evidence="3 4">
    <name type="scientific">Dactylonectria estremocensis</name>
    <dbReference type="NCBI Taxonomy" id="1079267"/>
    <lineage>
        <taxon>Eukaryota</taxon>
        <taxon>Fungi</taxon>
        <taxon>Dikarya</taxon>
        <taxon>Ascomycota</taxon>
        <taxon>Pezizomycotina</taxon>
        <taxon>Sordariomycetes</taxon>
        <taxon>Hypocreomycetidae</taxon>
        <taxon>Hypocreales</taxon>
        <taxon>Nectriaceae</taxon>
        <taxon>Dactylonectria</taxon>
    </lineage>
</organism>
<keyword evidence="2" id="KW-0472">Membrane</keyword>
<accession>A0A9P9JD32</accession>
<name>A0A9P9JD32_9HYPO</name>
<protein>
    <submittedName>
        <fullName evidence="3">Uncharacterized protein</fullName>
    </submittedName>
</protein>
<keyword evidence="2" id="KW-0812">Transmembrane</keyword>
<feature type="region of interest" description="Disordered" evidence="1">
    <location>
        <begin position="164"/>
        <end position="271"/>
    </location>
</feature>